<comment type="subcellular location">
    <subcellularLocation>
        <location evidence="1">Secreted</location>
        <location evidence="1">Extracellular space</location>
        <location evidence="1">Apoplast</location>
    </subcellularLocation>
</comment>
<evidence type="ECO:0000256" key="1">
    <source>
        <dbReference type="ARBA" id="ARBA00004271"/>
    </source>
</evidence>
<accession>A0ABD3DXF4</accession>
<evidence type="ECO:0000256" key="5">
    <source>
        <dbReference type="ARBA" id="ARBA00022702"/>
    </source>
</evidence>
<dbReference type="InterPro" id="IPR033250">
    <property type="entry name" value="CEP"/>
</dbReference>
<keyword evidence="4" id="KW-0964">Secreted</keyword>
<dbReference type="EMBL" id="JAVIJP010000013">
    <property type="protein sequence ID" value="KAL3646262.1"/>
    <property type="molecule type" value="Genomic_DNA"/>
</dbReference>
<feature type="compositionally biased region" description="Polar residues" evidence="8">
    <location>
        <begin position="156"/>
        <end position="172"/>
    </location>
</feature>
<reference evidence="11" key="1">
    <citation type="journal article" date="2024" name="IScience">
        <title>Strigolactones Initiate the Formation of Haustorium-like Structures in Castilleja.</title>
        <authorList>
            <person name="Buerger M."/>
            <person name="Peterson D."/>
            <person name="Chory J."/>
        </authorList>
    </citation>
    <scope>NUCLEOTIDE SEQUENCE [LARGE SCALE GENOMIC DNA]</scope>
</reference>
<dbReference type="GO" id="GO:1902025">
    <property type="term" value="P:nitrate import"/>
    <property type="evidence" value="ECO:0007669"/>
    <property type="project" value="UniProtKB-ARBA"/>
</dbReference>
<dbReference type="GO" id="GO:0006995">
    <property type="term" value="P:cellular response to nitrogen starvation"/>
    <property type="evidence" value="ECO:0007669"/>
    <property type="project" value="UniProtKB-ARBA"/>
</dbReference>
<evidence type="ECO:0000256" key="9">
    <source>
        <dbReference type="SAM" id="SignalP"/>
    </source>
</evidence>
<name>A0ABD3DXF4_9LAMI</name>
<feature type="compositionally biased region" description="Polar residues" evidence="8">
    <location>
        <begin position="39"/>
        <end position="52"/>
    </location>
</feature>
<evidence type="ECO:0000256" key="3">
    <source>
        <dbReference type="ARBA" id="ARBA00022523"/>
    </source>
</evidence>
<keyword evidence="3" id="KW-0052">Apoplast</keyword>
<evidence type="ECO:0000256" key="7">
    <source>
        <dbReference type="ARBA" id="ARBA00023278"/>
    </source>
</evidence>
<feature type="signal peptide" evidence="9">
    <location>
        <begin position="1"/>
        <end position="22"/>
    </location>
</feature>
<feature type="chain" id="PRO_5044806969" evidence="9">
    <location>
        <begin position="23"/>
        <end position="369"/>
    </location>
</feature>
<keyword evidence="6 9" id="KW-0732">Signal</keyword>
<evidence type="ECO:0000313" key="11">
    <source>
        <dbReference type="Proteomes" id="UP001632038"/>
    </source>
</evidence>
<proteinExistence type="inferred from homology"/>
<evidence type="ECO:0000256" key="2">
    <source>
        <dbReference type="ARBA" id="ARBA00008963"/>
    </source>
</evidence>
<evidence type="ECO:0000256" key="6">
    <source>
        <dbReference type="ARBA" id="ARBA00022729"/>
    </source>
</evidence>
<feature type="compositionally biased region" description="Polar residues" evidence="8">
    <location>
        <begin position="102"/>
        <end position="119"/>
    </location>
</feature>
<evidence type="ECO:0000256" key="8">
    <source>
        <dbReference type="SAM" id="MobiDB-lite"/>
    </source>
</evidence>
<keyword evidence="11" id="KW-1185">Reference proteome</keyword>
<comment type="similarity">
    <text evidence="2">Belongs to the C-terminally encoded plant signaling peptide (CEP) family.</text>
</comment>
<feature type="compositionally biased region" description="Basic and acidic residues" evidence="8">
    <location>
        <begin position="65"/>
        <end position="74"/>
    </location>
</feature>
<feature type="compositionally biased region" description="Low complexity" evidence="8">
    <location>
        <begin position="237"/>
        <end position="250"/>
    </location>
</feature>
<sequence length="369" mass="40558">MAYIHLTRNMLLFLLALTTCLGFQLAEGGRKIKSMPNPHFTSNKNPPMSSVHSPEIGHSMQNRDMQPKVQDKHLTSSNEEPTGNPPTVPGSSPGIGHKFSGQKRNMQPNVQGQHFTSHTVKLDGKNPPISLVHSPRIGHSMQKRNMQPKVQDKHLTTSTEEPSGNPPTSRGSSPGIGHKFSGQKRSMQPKVQSQHFTSRAVKLDDKNPPMSLVHSPRIGHSMQKRNMQPKVQDKHLTTSTEEPSSNPPTSRGSSPGIGHNFSGQKRNMQPKVQSQHFTLRTVKIDGKNPPMSSVHSPQVGHSIKKLNMQPKVQDKQLTSSNEKPTGNPPTTPGPSPGMGNRQKRNMQSKVKKPAGIGHSFEYLKGSKND</sequence>
<evidence type="ECO:0000313" key="10">
    <source>
        <dbReference type="EMBL" id="KAL3646262.1"/>
    </source>
</evidence>
<protein>
    <submittedName>
        <fullName evidence="10">Uncharacterized protein</fullName>
    </submittedName>
</protein>
<feature type="compositionally biased region" description="Pro residues" evidence="8">
    <location>
        <begin position="326"/>
        <end position="335"/>
    </location>
</feature>
<dbReference type="AlphaFoldDB" id="A0ABD3DXF4"/>
<organism evidence="10 11">
    <name type="scientific">Castilleja foliolosa</name>
    <dbReference type="NCBI Taxonomy" id="1961234"/>
    <lineage>
        <taxon>Eukaryota</taxon>
        <taxon>Viridiplantae</taxon>
        <taxon>Streptophyta</taxon>
        <taxon>Embryophyta</taxon>
        <taxon>Tracheophyta</taxon>
        <taxon>Spermatophyta</taxon>
        <taxon>Magnoliopsida</taxon>
        <taxon>eudicotyledons</taxon>
        <taxon>Gunneridae</taxon>
        <taxon>Pentapetalae</taxon>
        <taxon>asterids</taxon>
        <taxon>lamiids</taxon>
        <taxon>Lamiales</taxon>
        <taxon>Orobanchaceae</taxon>
        <taxon>Pedicularideae</taxon>
        <taxon>Castillejinae</taxon>
        <taxon>Castilleja</taxon>
    </lineage>
</organism>
<dbReference type="PANTHER" id="PTHR33348">
    <property type="entry name" value="PRECURSOR OF CEP5"/>
    <property type="match status" value="1"/>
</dbReference>
<feature type="compositionally biased region" description="Polar residues" evidence="8">
    <location>
        <begin position="183"/>
        <end position="197"/>
    </location>
</feature>
<dbReference type="Proteomes" id="UP001632038">
    <property type="component" value="Unassembled WGS sequence"/>
</dbReference>
<dbReference type="GO" id="GO:0048046">
    <property type="term" value="C:apoplast"/>
    <property type="evidence" value="ECO:0007669"/>
    <property type="project" value="UniProtKB-SubCell"/>
</dbReference>
<dbReference type="GO" id="GO:0005179">
    <property type="term" value="F:hormone activity"/>
    <property type="evidence" value="ECO:0007669"/>
    <property type="project" value="UniProtKB-KW"/>
</dbReference>
<dbReference type="PANTHER" id="PTHR33348:SF44">
    <property type="entry name" value="PRECURSOR OF CEP6"/>
    <property type="match status" value="1"/>
</dbReference>
<feature type="region of interest" description="Disordered" evidence="8">
    <location>
        <begin position="33"/>
        <end position="274"/>
    </location>
</feature>
<feature type="compositionally biased region" description="Polar residues" evidence="8">
    <location>
        <begin position="261"/>
        <end position="274"/>
    </location>
</feature>
<keyword evidence="7" id="KW-0379">Hydroxylation</keyword>
<gene>
    <name evidence="10" type="ORF">CASFOL_011442</name>
</gene>
<evidence type="ECO:0000256" key="4">
    <source>
        <dbReference type="ARBA" id="ARBA00022525"/>
    </source>
</evidence>
<feature type="region of interest" description="Disordered" evidence="8">
    <location>
        <begin position="308"/>
        <end position="369"/>
    </location>
</feature>
<keyword evidence="5" id="KW-0372">Hormone</keyword>
<feature type="compositionally biased region" description="Basic residues" evidence="8">
    <location>
        <begin position="341"/>
        <end position="352"/>
    </location>
</feature>
<comment type="caution">
    <text evidence="10">The sequence shown here is derived from an EMBL/GenBank/DDBJ whole genome shotgun (WGS) entry which is preliminary data.</text>
</comment>